<gene>
    <name evidence="2" type="ORF">STAS_23483</name>
</gene>
<name>A0A5A7QMQ6_STRAF</name>
<reference evidence="3" key="1">
    <citation type="journal article" date="2019" name="Curr. Biol.">
        <title>Genome Sequence of Striga asiatica Provides Insight into the Evolution of Plant Parasitism.</title>
        <authorList>
            <person name="Yoshida S."/>
            <person name="Kim S."/>
            <person name="Wafula E.K."/>
            <person name="Tanskanen J."/>
            <person name="Kim Y.M."/>
            <person name="Honaas L."/>
            <person name="Yang Z."/>
            <person name="Spallek T."/>
            <person name="Conn C.E."/>
            <person name="Ichihashi Y."/>
            <person name="Cheong K."/>
            <person name="Cui S."/>
            <person name="Der J.P."/>
            <person name="Gundlach H."/>
            <person name="Jiao Y."/>
            <person name="Hori C."/>
            <person name="Ishida J.K."/>
            <person name="Kasahara H."/>
            <person name="Kiba T."/>
            <person name="Kim M.S."/>
            <person name="Koo N."/>
            <person name="Laohavisit A."/>
            <person name="Lee Y.H."/>
            <person name="Lumba S."/>
            <person name="McCourt P."/>
            <person name="Mortimer J.C."/>
            <person name="Mutuku J.M."/>
            <person name="Nomura T."/>
            <person name="Sasaki-Sekimoto Y."/>
            <person name="Seto Y."/>
            <person name="Wang Y."/>
            <person name="Wakatake T."/>
            <person name="Sakakibara H."/>
            <person name="Demura T."/>
            <person name="Yamaguchi S."/>
            <person name="Yoneyama K."/>
            <person name="Manabe R.I."/>
            <person name="Nelson D.C."/>
            <person name="Schulman A.H."/>
            <person name="Timko M.P."/>
            <person name="dePamphilis C.W."/>
            <person name="Choi D."/>
            <person name="Shirasu K."/>
        </authorList>
    </citation>
    <scope>NUCLEOTIDE SEQUENCE [LARGE SCALE GENOMIC DNA]</scope>
    <source>
        <strain evidence="3">cv. UVA1</strain>
    </source>
</reference>
<dbReference type="EMBL" id="BKCP01007515">
    <property type="protein sequence ID" value="GER46449.1"/>
    <property type="molecule type" value="Genomic_DNA"/>
</dbReference>
<dbReference type="PANTHER" id="PTHR31672:SF13">
    <property type="entry name" value="F-BOX PROTEIN CPR30-LIKE"/>
    <property type="match status" value="1"/>
</dbReference>
<dbReference type="InterPro" id="IPR036047">
    <property type="entry name" value="F-box-like_dom_sf"/>
</dbReference>
<proteinExistence type="predicted"/>
<comment type="caution">
    <text evidence="2">The sequence shown here is derived from an EMBL/GenBank/DDBJ whole genome shotgun (WGS) entry which is preliminary data.</text>
</comment>
<dbReference type="AlphaFoldDB" id="A0A5A7QMQ6"/>
<dbReference type="InterPro" id="IPR050796">
    <property type="entry name" value="SCF_F-box_component"/>
</dbReference>
<dbReference type="OrthoDB" id="1726239at2759"/>
<dbReference type="Proteomes" id="UP000325081">
    <property type="component" value="Unassembled WGS sequence"/>
</dbReference>
<protein>
    <submittedName>
        <fullName evidence="2">F-box family protein</fullName>
    </submittedName>
</protein>
<dbReference type="InterPro" id="IPR006527">
    <property type="entry name" value="F-box-assoc_dom_typ1"/>
</dbReference>
<evidence type="ECO:0000313" key="2">
    <source>
        <dbReference type="EMBL" id="GER46449.1"/>
    </source>
</evidence>
<dbReference type="PANTHER" id="PTHR31672">
    <property type="entry name" value="BNACNNG10540D PROTEIN"/>
    <property type="match status" value="1"/>
</dbReference>
<organism evidence="2 3">
    <name type="scientific">Striga asiatica</name>
    <name type="common">Asiatic witchweed</name>
    <name type="synonym">Buchnera asiatica</name>
    <dbReference type="NCBI Taxonomy" id="4170"/>
    <lineage>
        <taxon>Eukaryota</taxon>
        <taxon>Viridiplantae</taxon>
        <taxon>Streptophyta</taxon>
        <taxon>Embryophyta</taxon>
        <taxon>Tracheophyta</taxon>
        <taxon>Spermatophyta</taxon>
        <taxon>Magnoliopsida</taxon>
        <taxon>eudicotyledons</taxon>
        <taxon>Gunneridae</taxon>
        <taxon>Pentapetalae</taxon>
        <taxon>asterids</taxon>
        <taxon>lamiids</taxon>
        <taxon>Lamiales</taxon>
        <taxon>Orobanchaceae</taxon>
        <taxon>Buchnereae</taxon>
        <taxon>Striga</taxon>
    </lineage>
</organism>
<feature type="domain" description="F-box associated beta-propeller type 1" evidence="1">
    <location>
        <begin position="88"/>
        <end position="291"/>
    </location>
</feature>
<dbReference type="NCBIfam" id="TIGR01640">
    <property type="entry name" value="F_box_assoc_1"/>
    <property type="match status" value="1"/>
</dbReference>
<dbReference type="InterPro" id="IPR017451">
    <property type="entry name" value="F-box-assoc_interact_dom"/>
</dbReference>
<accession>A0A5A7QMQ6</accession>
<dbReference type="SUPFAM" id="SSF81383">
    <property type="entry name" value="F-box domain"/>
    <property type="match status" value="1"/>
</dbReference>
<keyword evidence="3" id="KW-1185">Reference proteome</keyword>
<dbReference type="Pfam" id="PF07734">
    <property type="entry name" value="FBA_1"/>
    <property type="match status" value="1"/>
</dbReference>
<sequence>MADSETNAEKSAKFEDFLSSLPQEIKAEILSRLPLKTVAQSRAVSNPHFRILHELYDDAGEEEDNKAGRIFREINLLFSDDCIPRSFGIVGSCNGLLCLAYSSYDYPRPRIYLYNPFTKTFKLLPKNHLISKVDCRDESYKSVLGFGYNLSSQDYTVVSVDYMIISEQEEKTNAYVYTFKSNTWKRAENVPVHRFGEAFPVGVLACGRLHWLRDSQWGIVSFDLVDNFFREVEMDLAMMVKNSAHPLSRWTWLHIAVLGGHLSLVVDNRVQIVIWGMREYGVKELWERMYTLGQTFYDKKNGDILLAIYFFGLVSYNPRDGAVGFVFKCDGFGFAGDRIRVTAANNLSVVINNFSALVLMILVDEVKTGDLAPARRDEDRDSISNALEVGGSIQSRLSDVELDSR</sequence>
<evidence type="ECO:0000259" key="1">
    <source>
        <dbReference type="Pfam" id="PF07734"/>
    </source>
</evidence>
<evidence type="ECO:0000313" key="3">
    <source>
        <dbReference type="Proteomes" id="UP000325081"/>
    </source>
</evidence>